<keyword evidence="1" id="KW-1133">Transmembrane helix</keyword>
<reference evidence="2 3" key="1">
    <citation type="submission" date="2019-01" db="EMBL/GenBank/DDBJ databases">
        <title>Draft genome sequences of three monokaryotic isolates of the white-rot basidiomycete fungus Dichomitus squalens.</title>
        <authorList>
            <consortium name="DOE Joint Genome Institute"/>
            <person name="Lopez S.C."/>
            <person name="Andreopoulos B."/>
            <person name="Pangilinan J."/>
            <person name="Lipzen A."/>
            <person name="Riley R."/>
            <person name="Ahrendt S."/>
            <person name="Ng V."/>
            <person name="Barry K."/>
            <person name="Daum C."/>
            <person name="Grigoriev I.V."/>
            <person name="Hilden K.S."/>
            <person name="Makela M.R."/>
            <person name="de Vries R.P."/>
        </authorList>
    </citation>
    <scope>NUCLEOTIDE SEQUENCE [LARGE SCALE GENOMIC DNA]</scope>
    <source>
        <strain evidence="2 3">CBS 464.89</strain>
    </source>
</reference>
<proteinExistence type="predicted"/>
<keyword evidence="1" id="KW-0472">Membrane</keyword>
<keyword evidence="1" id="KW-0812">Transmembrane</keyword>
<protein>
    <submittedName>
        <fullName evidence="2">Uncharacterized protein</fullName>
    </submittedName>
</protein>
<dbReference type="Proteomes" id="UP000292082">
    <property type="component" value="Unassembled WGS sequence"/>
</dbReference>
<dbReference type="AlphaFoldDB" id="A0A4V2K9Q8"/>
<feature type="transmembrane region" description="Helical" evidence="1">
    <location>
        <begin position="42"/>
        <end position="64"/>
    </location>
</feature>
<evidence type="ECO:0000256" key="1">
    <source>
        <dbReference type="SAM" id="Phobius"/>
    </source>
</evidence>
<name>A0A4V2K9Q8_9APHY</name>
<evidence type="ECO:0000313" key="2">
    <source>
        <dbReference type="EMBL" id="TBU64818.1"/>
    </source>
</evidence>
<sequence>MFRFGLLASLSRPCGLLGHSLSLPFLIDNRSPSFAFISGGRRLWLIIFRAAFCSLLLVLVVLFLKDFLLFSDPGRSGFDHVALIVIVVIDAHIVPELPKKTRAVLQILFWLPSIDIGGVIRPLDQVSPFTVFYLRSLNDLDNKLRIFRVLAIRLRLH</sequence>
<keyword evidence="3" id="KW-1185">Reference proteome</keyword>
<dbReference type="EMBL" id="ML145085">
    <property type="protein sequence ID" value="TBU64818.1"/>
    <property type="molecule type" value="Genomic_DNA"/>
</dbReference>
<evidence type="ECO:0000313" key="3">
    <source>
        <dbReference type="Proteomes" id="UP000292082"/>
    </source>
</evidence>
<gene>
    <name evidence="2" type="ORF">BD310DRAFT_913435</name>
</gene>
<organism evidence="2 3">
    <name type="scientific">Dichomitus squalens</name>
    <dbReference type="NCBI Taxonomy" id="114155"/>
    <lineage>
        <taxon>Eukaryota</taxon>
        <taxon>Fungi</taxon>
        <taxon>Dikarya</taxon>
        <taxon>Basidiomycota</taxon>
        <taxon>Agaricomycotina</taxon>
        <taxon>Agaricomycetes</taxon>
        <taxon>Polyporales</taxon>
        <taxon>Polyporaceae</taxon>
        <taxon>Dichomitus</taxon>
    </lineage>
</organism>
<accession>A0A4V2K9Q8</accession>